<evidence type="ECO:0000313" key="4">
    <source>
        <dbReference type="Proteomes" id="UP001189429"/>
    </source>
</evidence>
<dbReference type="Proteomes" id="UP001189429">
    <property type="component" value="Unassembled WGS sequence"/>
</dbReference>
<feature type="region of interest" description="Disordered" evidence="1">
    <location>
        <begin position="266"/>
        <end position="330"/>
    </location>
</feature>
<keyword evidence="4" id="KW-1185">Reference proteome</keyword>
<dbReference type="PROSITE" id="PS50056">
    <property type="entry name" value="TYR_PHOSPHATASE_2"/>
    <property type="match status" value="1"/>
</dbReference>
<gene>
    <name evidence="3" type="ORF">PCOR1329_LOCUS53237</name>
</gene>
<dbReference type="Gene3D" id="3.90.190.10">
    <property type="entry name" value="Protein tyrosine phosphatase superfamily"/>
    <property type="match status" value="2"/>
</dbReference>
<dbReference type="InterPro" id="IPR029021">
    <property type="entry name" value="Prot-tyrosine_phosphatase-like"/>
</dbReference>
<dbReference type="InterPro" id="IPR016130">
    <property type="entry name" value="Tyr_Pase_AS"/>
</dbReference>
<dbReference type="SMART" id="SM00404">
    <property type="entry name" value="PTPc_motif"/>
    <property type="match status" value="1"/>
</dbReference>
<organism evidence="3 4">
    <name type="scientific">Prorocentrum cordatum</name>
    <dbReference type="NCBI Taxonomy" id="2364126"/>
    <lineage>
        <taxon>Eukaryota</taxon>
        <taxon>Sar</taxon>
        <taxon>Alveolata</taxon>
        <taxon>Dinophyceae</taxon>
        <taxon>Prorocentrales</taxon>
        <taxon>Prorocentraceae</taxon>
        <taxon>Prorocentrum</taxon>
    </lineage>
</organism>
<dbReference type="InterPro" id="IPR003595">
    <property type="entry name" value="Tyr_Pase_cat"/>
</dbReference>
<dbReference type="PANTHER" id="PTHR23339">
    <property type="entry name" value="TYROSINE SPECIFIC PROTEIN PHOSPHATASE AND DUAL SPECIFICITY PROTEIN PHOSPHATASE"/>
    <property type="match status" value="1"/>
</dbReference>
<dbReference type="InterPro" id="IPR000387">
    <property type="entry name" value="Tyr_Pase_dom"/>
</dbReference>
<accession>A0ABN9V0D1</accession>
<evidence type="ECO:0000313" key="3">
    <source>
        <dbReference type="EMBL" id="CAK0865808.1"/>
    </source>
</evidence>
<name>A0ABN9V0D1_9DINO</name>
<dbReference type="SUPFAM" id="SSF52799">
    <property type="entry name" value="(Phosphotyrosine protein) phosphatases II"/>
    <property type="match status" value="2"/>
</dbReference>
<comment type="caution">
    <text evidence="3">The sequence shown here is derived from an EMBL/GenBank/DDBJ whole genome shotgun (WGS) entry which is preliminary data.</text>
</comment>
<dbReference type="PROSITE" id="PS00383">
    <property type="entry name" value="TYR_PHOSPHATASE_1"/>
    <property type="match status" value="1"/>
</dbReference>
<sequence length="617" mass="67335">MARWRPVWSEGGAPRLLCRLCSPTVCPECTTGPPCQDHVHRGRPVRLRSDGVQAPPAMKVLLPENMASAGFARLEAINYPPGALGAGGVGPVSIGHIVAFSRDLAAQTQEEGAVGVLCSKGACANVMLLLGAHLVLARGLSADEAFARLPKTPLQQQRFPAPWAREAQWHAHSLTVKDCLVGLQVAVAKGWLDYEGFDYEEWRRLLITYDASLTFHVPLKAHAGEPGRLTFYAMADPVTTVADPGVRPAPPEGGFVSDYVNMPKGTRQRMKTWSTGDRKKRSPGDYASAPAGTTREGLSESEDATMRSERQGPFEGELNLATPPGRSKFERMTTEPVVGPMGSLDPDPAEDPPKQWICSRARSAELDAHDKNETAAVPDAHATSTPLGSMFHETHPTPVTPSSVDRVTWLEMVRVRRWGHEQHSRQSSVPVKLVKERGLSTLPEFGTWLRSVGCRRLVQLNRPNEHALPSTGSYKDYFSQYWQVQQEALHFDDGSVPPVQVIRSFHSAVEEVIADMDHDGPDQTGGFSAIVVHCAAGLGRTGTLLGVLAMDMVGIPGGAWMGWIRMCRPGSIQTLAQEAFLKTYEPQKAAARRTLCRAGLARRVLRILRCSRSTSYA</sequence>
<evidence type="ECO:0000259" key="2">
    <source>
        <dbReference type="PROSITE" id="PS50056"/>
    </source>
</evidence>
<feature type="domain" description="Tyrosine specific protein phosphatases" evidence="2">
    <location>
        <begin position="503"/>
        <end position="579"/>
    </location>
</feature>
<evidence type="ECO:0000256" key="1">
    <source>
        <dbReference type="SAM" id="MobiDB-lite"/>
    </source>
</evidence>
<dbReference type="InterPro" id="IPR050561">
    <property type="entry name" value="PTP"/>
</dbReference>
<dbReference type="EMBL" id="CAUYUJ010016488">
    <property type="protein sequence ID" value="CAK0865808.1"/>
    <property type="molecule type" value="Genomic_DNA"/>
</dbReference>
<proteinExistence type="predicted"/>
<protein>
    <recommendedName>
        <fullName evidence="2">Tyrosine specific protein phosphatases domain-containing protein</fullName>
    </recommendedName>
</protein>
<dbReference type="InterPro" id="IPR000242">
    <property type="entry name" value="PTP_cat"/>
</dbReference>
<dbReference type="PRINTS" id="PR00700">
    <property type="entry name" value="PRTYPHPHTASE"/>
</dbReference>
<reference evidence="3" key="1">
    <citation type="submission" date="2023-10" db="EMBL/GenBank/DDBJ databases">
        <authorList>
            <person name="Chen Y."/>
            <person name="Shah S."/>
            <person name="Dougan E. K."/>
            <person name="Thang M."/>
            <person name="Chan C."/>
        </authorList>
    </citation>
    <scope>NUCLEOTIDE SEQUENCE [LARGE SCALE GENOMIC DNA]</scope>
</reference>